<gene>
    <name evidence="1" type="ORF">QFC21_004638</name>
</gene>
<keyword evidence="2" id="KW-1185">Reference proteome</keyword>
<proteinExistence type="predicted"/>
<accession>A0ACC2VF49</accession>
<evidence type="ECO:0000313" key="1">
    <source>
        <dbReference type="EMBL" id="KAJ9097604.1"/>
    </source>
</evidence>
<dbReference type="Proteomes" id="UP001227268">
    <property type="component" value="Unassembled WGS sequence"/>
</dbReference>
<dbReference type="EMBL" id="JASBWT010000016">
    <property type="protein sequence ID" value="KAJ9097604.1"/>
    <property type="molecule type" value="Genomic_DNA"/>
</dbReference>
<reference evidence="1" key="1">
    <citation type="submission" date="2023-04" db="EMBL/GenBank/DDBJ databases">
        <title>Draft Genome sequencing of Naganishia species isolated from polar environments using Oxford Nanopore Technology.</title>
        <authorList>
            <person name="Leo P."/>
            <person name="Venkateswaran K."/>
        </authorList>
    </citation>
    <scope>NUCLEOTIDE SEQUENCE</scope>
    <source>
        <strain evidence="1">MNA-CCFEE 5423</strain>
    </source>
</reference>
<organism evidence="1 2">
    <name type="scientific">Naganishia friedmannii</name>
    <dbReference type="NCBI Taxonomy" id="89922"/>
    <lineage>
        <taxon>Eukaryota</taxon>
        <taxon>Fungi</taxon>
        <taxon>Dikarya</taxon>
        <taxon>Basidiomycota</taxon>
        <taxon>Agaricomycotina</taxon>
        <taxon>Tremellomycetes</taxon>
        <taxon>Filobasidiales</taxon>
        <taxon>Filobasidiaceae</taxon>
        <taxon>Naganishia</taxon>
    </lineage>
</organism>
<name>A0ACC2VF49_9TREE</name>
<comment type="caution">
    <text evidence="1">The sequence shown here is derived from an EMBL/GenBank/DDBJ whole genome shotgun (WGS) entry which is preliminary data.</text>
</comment>
<sequence length="565" mass="62013">MVKHTLQDDHDHDTPVIVPNLDVTTLGGFEGKNPEQMLAAAQEADRVDHELTIRQALRKYKVAVFWAMLLSCALIMEGYDVVVIGSFYGQPQFIERFGSVGSDGKMAIQAKWQTSLSNASVCGQLIGLAINGFCQDRFGCRKTYIVGMCWMACVIFIPVFSTSIGMLIAGEVLCGTAWGMFQTLSTAYACEIVPTCLRPLVTGWVCMCWGAGIILSSGVVRAVLNVQGDLGWKLPFMLQWVWPVPLAIAAYLAPESPWNAIRRGNYAEARKSLLRLRASDVHDEVPVDNTMAYMVHVTRLEEAETAGAGYAECFRGTNRRRTEINCVVWAAQILCGNAILGYAVVFLQKAGFGVTASFNLNLITNCQYLVGGVACWFLMARYGRATLYMVGLAAMCICLIITGGLGCINSNSASTGVGVLLVIQTLINMTTVGPVCYPIVAETPSGRLRAKTITIGRIVYNITGIVTNSITPRMISSTSWNWGAKCAFFYAGTNLLCLVWCWFRLPEVKERTFGEIDLLFENRVPARKFRSTVVDQFAHGDAIALPAATPDLEEKKESVEHKEFI</sequence>
<evidence type="ECO:0000313" key="2">
    <source>
        <dbReference type="Proteomes" id="UP001227268"/>
    </source>
</evidence>
<protein>
    <submittedName>
        <fullName evidence="1">Uncharacterized protein</fullName>
    </submittedName>
</protein>